<sequence length="137" mass="15725">MTLRQYLRHPSDVPIAYRLGEVIADHQHYLRNIGKGGLCFSSRIAIPPGAHIHIEIPIIEPVFNADGIVVWCHPSGDDFEVGVRFEGVDDEYGLRMVEQVCQIEHYRHEIFKSEGRLLNSEEAALEWIQKYAARFPQ</sequence>
<gene>
    <name evidence="2" type="ordered locus">Thivi_0811</name>
</gene>
<dbReference type="SUPFAM" id="SSF141371">
    <property type="entry name" value="PilZ domain-like"/>
    <property type="match status" value="1"/>
</dbReference>
<dbReference type="Pfam" id="PF07238">
    <property type="entry name" value="PilZ"/>
    <property type="match status" value="1"/>
</dbReference>
<keyword evidence="3" id="KW-1185">Reference proteome</keyword>
<dbReference type="AlphaFoldDB" id="I3Y785"/>
<dbReference type="InterPro" id="IPR009875">
    <property type="entry name" value="PilZ_domain"/>
</dbReference>
<evidence type="ECO:0000313" key="2">
    <source>
        <dbReference type="EMBL" id="AFL72853.1"/>
    </source>
</evidence>
<dbReference type="EMBL" id="CP003154">
    <property type="protein sequence ID" value="AFL72853.1"/>
    <property type="molecule type" value="Genomic_DNA"/>
</dbReference>
<organism evidence="2 3">
    <name type="scientific">Thiocystis violascens (strain ATCC 17096 / DSM 198 / 6111)</name>
    <name type="common">Chromatium violascens</name>
    <dbReference type="NCBI Taxonomy" id="765911"/>
    <lineage>
        <taxon>Bacteria</taxon>
        <taxon>Pseudomonadati</taxon>
        <taxon>Pseudomonadota</taxon>
        <taxon>Gammaproteobacteria</taxon>
        <taxon>Chromatiales</taxon>
        <taxon>Chromatiaceae</taxon>
        <taxon>Thiocystis</taxon>
    </lineage>
</organism>
<dbReference type="HOGENOM" id="CLU_126574_0_0_6"/>
<reference evidence="2 3" key="1">
    <citation type="submission" date="2012-06" db="EMBL/GenBank/DDBJ databases">
        <title>Complete sequence of Thiocystis violascens DSM 198.</title>
        <authorList>
            <consortium name="US DOE Joint Genome Institute"/>
            <person name="Lucas S."/>
            <person name="Han J."/>
            <person name="Lapidus A."/>
            <person name="Cheng J.-F."/>
            <person name="Goodwin L."/>
            <person name="Pitluck S."/>
            <person name="Peters L."/>
            <person name="Ovchinnikova G."/>
            <person name="Teshima H."/>
            <person name="Detter J.C."/>
            <person name="Han C."/>
            <person name="Tapia R."/>
            <person name="Land M."/>
            <person name="Hauser L."/>
            <person name="Kyrpides N."/>
            <person name="Ivanova N."/>
            <person name="Pagani I."/>
            <person name="Vogl K."/>
            <person name="Liu Z."/>
            <person name="Frigaard N.-U."/>
            <person name="Bryant D."/>
            <person name="Woyke T."/>
        </authorList>
    </citation>
    <scope>NUCLEOTIDE SEQUENCE [LARGE SCALE GENOMIC DNA]</scope>
    <source>
        <strain evidence="3">ATCC 17096 / DSM 198 / 6111</strain>
    </source>
</reference>
<evidence type="ECO:0000259" key="1">
    <source>
        <dbReference type="Pfam" id="PF07238"/>
    </source>
</evidence>
<accession>I3Y785</accession>
<dbReference type="eggNOG" id="ENOG5032Z7Y">
    <property type="taxonomic scope" value="Bacteria"/>
</dbReference>
<evidence type="ECO:0000313" key="3">
    <source>
        <dbReference type="Proteomes" id="UP000006062"/>
    </source>
</evidence>
<dbReference type="Proteomes" id="UP000006062">
    <property type="component" value="Chromosome"/>
</dbReference>
<proteinExistence type="predicted"/>
<dbReference type="Gene3D" id="2.40.10.220">
    <property type="entry name" value="predicted glycosyltransferase like domains"/>
    <property type="match status" value="1"/>
</dbReference>
<dbReference type="GO" id="GO:0035438">
    <property type="term" value="F:cyclic-di-GMP binding"/>
    <property type="evidence" value="ECO:0007669"/>
    <property type="project" value="InterPro"/>
</dbReference>
<protein>
    <submittedName>
        <fullName evidence="2">PilZ domain-containing protein</fullName>
    </submittedName>
</protein>
<name>I3Y785_THIV6</name>
<dbReference type="KEGG" id="tvi:Thivi_0811"/>
<feature type="domain" description="PilZ" evidence="1">
    <location>
        <begin position="3"/>
        <end position="92"/>
    </location>
</feature>
<dbReference type="OrthoDB" id="8906365at2"/>
<dbReference type="RefSeq" id="WP_014777344.1">
    <property type="nucleotide sequence ID" value="NC_018012.1"/>
</dbReference>